<feature type="compositionally biased region" description="Basic and acidic residues" evidence="16">
    <location>
        <begin position="63"/>
        <end position="79"/>
    </location>
</feature>
<comment type="function">
    <text evidence="1 15">N-acetylglutamate synthase involved in arginine biosynthesis.</text>
</comment>
<dbReference type="PROSITE" id="PS51731">
    <property type="entry name" value="GNAT_NAGS"/>
    <property type="match status" value="1"/>
</dbReference>
<dbReference type="GO" id="GO:0005759">
    <property type="term" value="C:mitochondrial matrix"/>
    <property type="evidence" value="ECO:0007669"/>
    <property type="project" value="TreeGrafter"/>
</dbReference>
<evidence type="ECO:0000313" key="19">
    <source>
        <dbReference type="Proteomes" id="UP000324767"/>
    </source>
</evidence>
<feature type="region of interest" description="Disordered" evidence="16">
    <location>
        <begin position="43"/>
        <end position="79"/>
    </location>
</feature>
<name>A0A5M8Q1L0_9LECA</name>
<sequence>MKPCVLGLKKSTQSAVTITAEHQPWHSLQLSYHPIRHKRRVSASTSSGLITQKPAVPAVPADTDPRHAESQDRVSERTRSKLADRDLFLDVLSSTATKREARSYLSKFLPSKPRPQPPATFTPQQTRNDDRLDRSGVNLGKFYLPVTAVDESPVFSQAPVQKPFINEAVEPLHVALVIIREPQSLADATLENVGRTLTQLSRLGFSCVVVVGCKREVGARHQRGKTFDWKKTVVEQADRVAAGIEHHGQQVRRLDSLIGVSKIGDQLLPSVELRGRTFVTHREGLLGPLRRGLITVIAPVGYTSDTQTVIPVDADEVALALTREFAGIFGTTSPHEDPVKVAERYQALQKEVSLDRIIVLDPLGGIPSIDRPNGSHVFINLEQEYEDIKKELLQSKGNDLTSTTFHASPQMPKTPFSTLAGSNPISKFVDEEVATLPSANGGQRKMLEEVSASSGKDSHLRNLKLLRNTLALLPSSSSALLTTPEEAANSGKRSTSLSPSPGVGTRTQRNPLIHNLLTDKPIFSSSLPTARLGPTPVRSPHLAAQISPTTFVKRGMPVTIIPNPRTEPWIPPGPSSTPTLQLTDPRIDLPRLIHLIEDSFGRELDVQHYLNRIGNRIAGVIIAGEYEGGALLTWETPPALSTSTGDLGPHDRLVPYLDKFAVLKRSQGAGGVADIVFTSMVRDCFPGGVCWRSRRDNPVNKWYFERAKGTWKMPDSNWTMFWTTEGVMQKGQTFMDYEGVCRAVVPSWAGNSNAVD</sequence>
<keyword evidence="9" id="KW-0809">Transit peptide</keyword>
<dbReference type="FunFam" id="3.40.630.30:FF:000049">
    <property type="entry name" value="Amino-acid acetyltransferase, mitochondrial"/>
    <property type="match status" value="1"/>
</dbReference>
<evidence type="ECO:0000256" key="1">
    <source>
        <dbReference type="ARBA" id="ARBA00002294"/>
    </source>
</evidence>
<proteinExistence type="inferred from homology"/>
<feature type="region of interest" description="Disordered" evidence="16">
    <location>
        <begin position="106"/>
        <end position="134"/>
    </location>
</feature>
<evidence type="ECO:0000256" key="11">
    <source>
        <dbReference type="ARBA" id="ARBA00023315"/>
    </source>
</evidence>
<dbReference type="GO" id="GO:0004042">
    <property type="term" value="F:L-glutamate N-acetyltransferase activity"/>
    <property type="evidence" value="ECO:0007669"/>
    <property type="project" value="InterPro"/>
</dbReference>
<comment type="pathway">
    <text evidence="3 15">Amino-acid biosynthesis; L-arginine biosynthesis; N(2)-acetyl-L-ornithine from L-glutamate: step 1/4.</text>
</comment>
<dbReference type="EMBL" id="VXIT01000002">
    <property type="protein sequence ID" value="KAA6415100.1"/>
    <property type="molecule type" value="Genomic_DNA"/>
</dbReference>
<gene>
    <name evidence="18" type="ORF">FRX48_01852</name>
</gene>
<evidence type="ECO:0000256" key="15">
    <source>
        <dbReference type="PIRNR" id="PIRNR007892"/>
    </source>
</evidence>
<feature type="domain" description="N-acetyltransferase" evidence="17">
    <location>
        <begin position="576"/>
        <end position="746"/>
    </location>
</feature>
<reference evidence="18 19" key="1">
    <citation type="submission" date="2019-09" db="EMBL/GenBank/DDBJ databases">
        <title>The hologenome of the rock-dwelling lichen Lasallia pustulata.</title>
        <authorList>
            <person name="Greshake Tzovaras B."/>
            <person name="Segers F."/>
            <person name="Bicker A."/>
            <person name="Dal Grande F."/>
            <person name="Otte J."/>
            <person name="Hankeln T."/>
            <person name="Schmitt I."/>
            <person name="Ebersberger I."/>
        </authorList>
    </citation>
    <scope>NUCLEOTIDE SEQUENCE [LARGE SCALE GENOMIC DNA]</scope>
    <source>
        <strain evidence="18">A1-1</strain>
    </source>
</reference>
<evidence type="ECO:0000256" key="16">
    <source>
        <dbReference type="SAM" id="MobiDB-lite"/>
    </source>
</evidence>
<dbReference type="Gene3D" id="3.40.630.30">
    <property type="match status" value="1"/>
</dbReference>
<dbReference type="PIRSF" id="PIRSF007892">
    <property type="entry name" value="NAGS_fungal"/>
    <property type="match status" value="1"/>
</dbReference>
<keyword evidence="7 15" id="KW-0028">Amino-acid biosynthesis</keyword>
<evidence type="ECO:0000256" key="5">
    <source>
        <dbReference type="ARBA" id="ARBA00012697"/>
    </source>
</evidence>
<evidence type="ECO:0000256" key="2">
    <source>
        <dbReference type="ARBA" id="ARBA00004173"/>
    </source>
</evidence>
<evidence type="ECO:0000256" key="10">
    <source>
        <dbReference type="ARBA" id="ARBA00023128"/>
    </source>
</evidence>
<comment type="similarity">
    <text evidence="4 15">Belongs to the acetyltransferase family.</text>
</comment>
<feature type="compositionally biased region" description="Polar residues" evidence="16">
    <location>
        <begin position="491"/>
        <end position="508"/>
    </location>
</feature>
<evidence type="ECO:0000256" key="4">
    <source>
        <dbReference type="ARBA" id="ARBA00008694"/>
    </source>
</evidence>
<evidence type="ECO:0000256" key="6">
    <source>
        <dbReference type="ARBA" id="ARBA00018802"/>
    </source>
</evidence>
<comment type="subcellular location">
    <subcellularLocation>
        <location evidence="2 15">Mitochondrion</location>
    </subcellularLocation>
</comment>
<dbReference type="OrthoDB" id="5585968at2759"/>
<evidence type="ECO:0000256" key="7">
    <source>
        <dbReference type="ARBA" id="ARBA00022605"/>
    </source>
</evidence>
<evidence type="ECO:0000256" key="13">
    <source>
        <dbReference type="ARBA" id="ARBA00033251"/>
    </source>
</evidence>
<evidence type="ECO:0000256" key="3">
    <source>
        <dbReference type="ARBA" id="ARBA00004925"/>
    </source>
</evidence>
<dbReference type="InterPro" id="IPR006855">
    <property type="entry name" value="Vertebrate-like_GNAT_dom"/>
</dbReference>
<dbReference type="AlphaFoldDB" id="A0A5M8Q1L0"/>
<evidence type="ECO:0000256" key="8">
    <source>
        <dbReference type="ARBA" id="ARBA00022679"/>
    </source>
</evidence>
<evidence type="ECO:0000256" key="14">
    <source>
        <dbReference type="ARBA" id="ARBA00048372"/>
    </source>
</evidence>
<dbReference type="Proteomes" id="UP000324767">
    <property type="component" value="Unassembled WGS sequence"/>
</dbReference>
<dbReference type="GO" id="GO:0006526">
    <property type="term" value="P:L-arginine biosynthetic process"/>
    <property type="evidence" value="ECO:0007669"/>
    <property type="project" value="UniProtKB-UniPathway"/>
</dbReference>
<comment type="caution">
    <text evidence="18">The sequence shown here is derived from an EMBL/GenBank/DDBJ whole genome shotgun (WGS) entry which is preliminary data.</text>
</comment>
<evidence type="ECO:0000313" key="18">
    <source>
        <dbReference type="EMBL" id="KAA6415100.1"/>
    </source>
</evidence>
<keyword evidence="8 15" id="KW-0808">Transferase</keyword>
<dbReference type="GO" id="GO:0006592">
    <property type="term" value="P:ornithine biosynthetic process"/>
    <property type="evidence" value="ECO:0007669"/>
    <property type="project" value="TreeGrafter"/>
</dbReference>
<dbReference type="InterPro" id="IPR036393">
    <property type="entry name" value="AceGlu_kinase-like_sf"/>
</dbReference>
<dbReference type="Pfam" id="PF04768">
    <property type="entry name" value="NAT"/>
    <property type="match status" value="1"/>
</dbReference>
<evidence type="ECO:0000259" key="17">
    <source>
        <dbReference type="PROSITE" id="PS51731"/>
    </source>
</evidence>
<evidence type="ECO:0000256" key="12">
    <source>
        <dbReference type="ARBA" id="ARBA00030346"/>
    </source>
</evidence>
<keyword evidence="10 15" id="KW-0496">Mitochondrion</keyword>
<dbReference type="UniPathway" id="UPA00068">
    <property type="reaction ID" value="UER00106"/>
</dbReference>
<dbReference type="PANTHER" id="PTHR23342">
    <property type="entry name" value="N-ACETYLGLUTAMATE SYNTHASE"/>
    <property type="match status" value="1"/>
</dbReference>
<protein>
    <recommendedName>
        <fullName evidence="6 15">Amino-acid acetyltransferase, mitochondrial</fullName>
        <ecNumber evidence="5 15">2.3.1.1</ecNumber>
    </recommendedName>
    <alternativeName>
        <fullName evidence="12 15">Glutamate N-acetyltransferase</fullName>
    </alternativeName>
    <alternativeName>
        <fullName evidence="13 15">N-acetylglutamate synthase</fullName>
    </alternativeName>
</protein>
<keyword evidence="11 15" id="KW-0012">Acyltransferase</keyword>
<dbReference type="InterPro" id="IPR011190">
    <property type="entry name" value="GlcNAc_Synth_fun"/>
</dbReference>
<accession>A0A5M8Q1L0</accession>
<dbReference type="Gene3D" id="3.40.1160.10">
    <property type="entry name" value="Acetylglutamate kinase-like"/>
    <property type="match status" value="1"/>
</dbReference>
<evidence type="ECO:0000256" key="9">
    <source>
        <dbReference type="ARBA" id="ARBA00022946"/>
    </source>
</evidence>
<dbReference type="EC" id="2.3.1.1" evidence="5 15"/>
<dbReference type="PANTHER" id="PTHR23342:SF4">
    <property type="entry name" value="AMINO-ACID ACETYLTRANSFERASE, MITOCHONDRIAL"/>
    <property type="match status" value="1"/>
</dbReference>
<feature type="region of interest" description="Disordered" evidence="16">
    <location>
        <begin position="483"/>
        <end position="508"/>
    </location>
</feature>
<organism evidence="18 19">
    <name type="scientific">Lasallia pustulata</name>
    <dbReference type="NCBI Taxonomy" id="136370"/>
    <lineage>
        <taxon>Eukaryota</taxon>
        <taxon>Fungi</taxon>
        <taxon>Dikarya</taxon>
        <taxon>Ascomycota</taxon>
        <taxon>Pezizomycotina</taxon>
        <taxon>Lecanoromycetes</taxon>
        <taxon>OSLEUM clade</taxon>
        <taxon>Umbilicariomycetidae</taxon>
        <taxon>Umbilicariales</taxon>
        <taxon>Umbilicariaceae</taxon>
        <taxon>Lasallia</taxon>
    </lineage>
</organism>
<comment type="catalytic activity">
    <reaction evidence="14 15">
        <text>L-glutamate + acetyl-CoA = N-acetyl-L-glutamate + CoA + H(+)</text>
        <dbReference type="Rhea" id="RHEA:24292"/>
        <dbReference type="ChEBI" id="CHEBI:15378"/>
        <dbReference type="ChEBI" id="CHEBI:29985"/>
        <dbReference type="ChEBI" id="CHEBI:44337"/>
        <dbReference type="ChEBI" id="CHEBI:57287"/>
        <dbReference type="ChEBI" id="CHEBI:57288"/>
        <dbReference type="EC" id="2.3.1.1"/>
    </reaction>
</comment>